<dbReference type="AlphaFoldDB" id="D9PM57"/>
<dbReference type="EMBL" id="ADZX01000799">
    <property type="protein sequence ID" value="EFK95346.1"/>
    <property type="molecule type" value="Genomic_DNA"/>
</dbReference>
<reference evidence="2" key="1">
    <citation type="submission" date="2010-07" db="EMBL/GenBank/DDBJ databases">
        <authorList>
            <consortium name="CONSOLIDER consortium CSD2007-00005"/>
            <person name="Guazzaroni M.-E."/>
            <person name="Richter M."/>
            <person name="Garcia-Salamanca A."/>
            <person name="Yarza P."/>
            <person name="Ferrer M."/>
        </authorList>
    </citation>
    <scope>NUCLEOTIDE SEQUENCE</scope>
</reference>
<dbReference type="InterPro" id="IPR055259">
    <property type="entry name" value="YkvP/CgeB_Glyco_trans-like"/>
</dbReference>
<evidence type="ECO:0000313" key="2">
    <source>
        <dbReference type="EMBL" id="EFK95346.1"/>
    </source>
</evidence>
<evidence type="ECO:0000259" key="1">
    <source>
        <dbReference type="Pfam" id="PF13524"/>
    </source>
</evidence>
<feature type="domain" description="Spore protein YkvP/CgeB glycosyl transferase-like" evidence="1">
    <location>
        <begin position="99"/>
        <end position="240"/>
    </location>
</feature>
<reference evidence="2" key="2">
    <citation type="journal article" date="2011" name="Microb. Ecol.">
        <title>Taxonomic and Functional Metagenomic Profiling of the Microbial Community in the Anoxic Sediment of a Sub-saline Shallow Lake (Laguna de Carrizo, Central Spain).</title>
        <authorList>
            <person name="Ferrer M."/>
            <person name="Guazzaroni M.E."/>
            <person name="Richter M."/>
            <person name="Garcia-Salamanca A."/>
            <person name="Yarza P."/>
            <person name="Suarez-Suarez A."/>
            <person name="Solano J."/>
            <person name="Alcaide M."/>
            <person name="van Dillewijn P."/>
            <person name="Molina-Henares M.A."/>
            <person name="Lopez-Cortes N."/>
            <person name="Al-Ramahi Y."/>
            <person name="Guerrero C."/>
            <person name="Acosta A."/>
            <person name="de Eugenio L.I."/>
            <person name="Martinez V."/>
            <person name="Marques S."/>
            <person name="Rojo F."/>
            <person name="Santero E."/>
            <person name="Genilloud O."/>
            <person name="Perez-Perez J."/>
            <person name="Rossello-Mora R."/>
            <person name="Ramos J.L."/>
        </authorList>
    </citation>
    <scope>NUCLEOTIDE SEQUENCE</scope>
</reference>
<gene>
    <name evidence="2" type="ORF">LDC_2635</name>
</gene>
<name>D9PM57_9ZZZZ</name>
<accession>D9PM57</accession>
<organism evidence="2">
    <name type="scientific">sediment metagenome</name>
    <dbReference type="NCBI Taxonomy" id="749907"/>
    <lineage>
        <taxon>unclassified sequences</taxon>
        <taxon>metagenomes</taxon>
        <taxon>ecological metagenomes</taxon>
    </lineage>
</organism>
<proteinExistence type="predicted"/>
<protein>
    <submittedName>
        <fullName evidence="2">Spore protein ykvP</fullName>
    </submittedName>
</protein>
<dbReference type="Pfam" id="PF13524">
    <property type="entry name" value="Glyco_trans_1_2"/>
    <property type="match status" value="1"/>
</dbReference>
<sequence length="247" mass="28373">MAIEFIGSDFLRKVRPYYRLAIGQHAAPHPNHDIKAYDLMLSSLPNFVDAYRNGGMKSEFFRLGFEPRILNHLSPEEKRSDIVFIGGVGGPHQGSSALIEFLCQRFNIALWGYEKEKLSKTSSIKKAYKGPIWGIEMYQALQNGKIGFNRHIGVARDYANNMRLYEVTGVGTLLLTDYKKNLAKIFQPGKECLAYKDDRECLSLAEYYMTHHKEREDIAQAGHARTLAEHTWRHRMEELLGIIKKHI</sequence>
<comment type="caution">
    <text evidence="2">The sequence shown here is derived from an EMBL/GenBank/DDBJ whole genome shotgun (WGS) entry which is preliminary data.</text>
</comment>